<dbReference type="PRINTS" id="PR00455">
    <property type="entry name" value="HTHTETR"/>
</dbReference>
<evidence type="ECO:0000256" key="1">
    <source>
        <dbReference type="ARBA" id="ARBA00023015"/>
    </source>
</evidence>
<accession>A0A1I6JR16</accession>
<dbReference type="InterPro" id="IPR009057">
    <property type="entry name" value="Homeodomain-like_sf"/>
</dbReference>
<evidence type="ECO:0000313" key="7">
    <source>
        <dbReference type="Proteomes" id="UP000214760"/>
    </source>
</evidence>
<dbReference type="SUPFAM" id="SSF46689">
    <property type="entry name" value="Homeodomain-like"/>
    <property type="match status" value="1"/>
</dbReference>
<dbReference type="Pfam" id="PF00440">
    <property type="entry name" value="TetR_N"/>
    <property type="match status" value="1"/>
</dbReference>
<dbReference type="InterPro" id="IPR050109">
    <property type="entry name" value="HTH-type_TetR-like_transc_reg"/>
</dbReference>
<evidence type="ECO:0000256" key="2">
    <source>
        <dbReference type="ARBA" id="ARBA00023125"/>
    </source>
</evidence>
<dbReference type="Gene3D" id="1.10.357.10">
    <property type="entry name" value="Tetracycline Repressor, domain 2"/>
    <property type="match status" value="1"/>
</dbReference>
<dbReference type="EMBL" id="FOZC01000010">
    <property type="protein sequence ID" value="SFR81361.1"/>
    <property type="molecule type" value="Genomic_DNA"/>
</dbReference>
<protein>
    <submittedName>
        <fullName evidence="6">Transcriptional regulator, TetR family</fullName>
    </submittedName>
</protein>
<evidence type="ECO:0000313" key="6">
    <source>
        <dbReference type="EMBL" id="SFR81361.1"/>
    </source>
</evidence>
<sequence length="204" mass="24288">MRTKDEKNEQRQRQMILEAAWKLFREKGYENVTMQDILEEAECSKGRFYYYFHAKAELLDRLYELFDQKYEEIFRALSPGMSAVEKVLRVHHSMLNYMEKSIGPDLLTNLYISQFQHTTNIDFWSDSRAYSGILKEIFEEGKRNGEIRTDLSTDEMVDFVLELERSELIDWCLKKGENKLSEQAVRHMRVHLAVFLAKHQGEML</sequence>
<gene>
    <name evidence="6" type="ORF">SAMN02910262_01810</name>
</gene>
<dbReference type="PROSITE" id="PS50977">
    <property type="entry name" value="HTH_TETR_2"/>
    <property type="match status" value="1"/>
</dbReference>
<dbReference type="PANTHER" id="PTHR30055">
    <property type="entry name" value="HTH-TYPE TRANSCRIPTIONAL REGULATOR RUTR"/>
    <property type="match status" value="1"/>
</dbReference>
<dbReference type="SUPFAM" id="SSF48498">
    <property type="entry name" value="Tetracyclin repressor-like, C-terminal domain"/>
    <property type="match status" value="1"/>
</dbReference>
<evidence type="ECO:0000256" key="3">
    <source>
        <dbReference type="ARBA" id="ARBA00023163"/>
    </source>
</evidence>
<dbReference type="Proteomes" id="UP000214760">
    <property type="component" value="Unassembled WGS sequence"/>
</dbReference>
<keyword evidence="3" id="KW-0804">Transcription</keyword>
<proteinExistence type="predicted"/>
<dbReference type="InterPro" id="IPR036271">
    <property type="entry name" value="Tet_transcr_reg_TetR-rel_C_sf"/>
</dbReference>
<evidence type="ECO:0000256" key="4">
    <source>
        <dbReference type="PROSITE-ProRule" id="PRU00335"/>
    </source>
</evidence>
<dbReference type="RefSeq" id="WP_051684721.1">
    <property type="nucleotide sequence ID" value="NZ_FOZC01000010.1"/>
</dbReference>
<name>A0A1I6JR16_9FIRM</name>
<organism evidence="6 7">
    <name type="scientific">[Clostridium] aminophilum</name>
    <dbReference type="NCBI Taxonomy" id="1526"/>
    <lineage>
        <taxon>Bacteria</taxon>
        <taxon>Bacillati</taxon>
        <taxon>Bacillota</taxon>
        <taxon>Clostridia</taxon>
        <taxon>Lachnospirales</taxon>
        <taxon>Lachnospiraceae</taxon>
    </lineage>
</organism>
<dbReference type="GO" id="GO:0000976">
    <property type="term" value="F:transcription cis-regulatory region binding"/>
    <property type="evidence" value="ECO:0007669"/>
    <property type="project" value="TreeGrafter"/>
</dbReference>
<dbReference type="GO" id="GO:0003700">
    <property type="term" value="F:DNA-binding transcription factor activity"/>
    <property type="evidence" value="ECO:0007669"/>
    <property type="project" value="TreeGrafter"/>
</dbReference>
<feature type="DNA-binding region" description="H-T-H motif" evidence="4">
    <location>
        <begin position="33"/>
        <end position="52"/>
    </location>
</feature>
<dbReference type="AlphaFoldDB" id="A0A1I6JR16"/>
<reference evidence="6 7" key="1">
    <citation type="submission" date="2016-10" db="EMBL/GenBank/DDBJ databases">
        <authorList>
            <person name="de Groot N.N."/>
        </authorList>
    </citation>
    <scope>NUCLEOTIDE SEQUENCE [LARGE SCALE GENOMIC DNA]</scope>
    <source>
        <strain evidence="6 7">F</strain>
    </source>
</reference>
<dbReference type="InterPro" id="IPR001647">
    <property type="entry name" value="HTH_TetR"/>
</dbReference>
<keyword evidence="2 4" id="KW-0238">DNA-binding</keyword>
<keyword evidence="1" id="KW-0805">Transcription regulation</keyword>
<evidence type="ECO:0000259" key="5">
    <source>
        <dbReference type="PROSITE" id="PS50977"/>
    </source>
</evidence>
<feature type="domain" description="HTH tetR-type" evidence="5">
    <location>
        <begin position="10"/>
        <end position="70"/>
    </location>
</feature>
<dbReference type="PANTHER" id="PTHR30055:SF234">
    <property type="entry name" value="HTH-TYPE TRANSCRIPTIONAL REGULATOR BETI"/>
    <property type="match status" value="1"/>
</dbReference>